<evidence type="ECO:0000256" key="2">
    <source>
        <dbReference type="SAM" id="Phobius"/>
    </source>
</evidence>
<evidence type="ECO:0000256" key="1">
    <source>
        <dbReference type="SAM" id="Coils"/>
    </source>
</evidence>
<evidence type="ECO:0008006" key="4">
    <source>
        <dbReference type="Google" id="ProtNLM"/>
    </source>
</evidence>
<keyword evidence="2" id="KW-0812">Transmembrane</keyword>
<accession>D5FW93</accession>
<proteinExistence type="predicted"/>
<keyword evidence="3" id="KW-0614">Plasmid</keyword>
<geneLocation type="plasmid" evidence="3">
    <name>pU143</name>
</geneLocation>
<sequence>MSPSPLTGAALMETKMKIHYQVAAVVLTGVMVWGFSHWRYTVGYHAADTQWQQRQAEQERADALARLAAETRERKWEQQRQTDMNKVAIHAEEELAAARDAAADAQRTGQRLQHTVTTLQRQLAGREARRLSAAAAIGTDDLGGHPGVLFTELFRRADQRAGELAAYADRTRVKWQACERAYQAATHEAEK</sequence>
<feature type="transmembrane region" description="Helical" evidence="2">
    <location>
        <begin position="18"/>
        <end position="35"/>
    </location>
</feature>
<reference evidence="3" key="1">
    <citation type="submission" date="2009-03" db="EMBL/GenBank/DDBJ databases">
        <title>Nucleotide sequence of the Serratia entomophila virulence encoding plasmid pADAP and comparison with the aberrant virulence plasmid from the Serratia proteamaculans strain 143.</title>
        <authorList>
            <person name="Hurst M.R.H."/>
        </authorList>
    </citation>
    <scope>NUCLEOTIDE SEQUENCE</scope>
    <source>
        <strain evidence="3">143</strain>
        <plasmid evidence="3">pU143</plasmid>
    </source>
</reference>
<dbReference type="RefSeq" id="WP_420794285.1">
    <property type="nucleotide sequence ID" value="NZ_MT039188.1"/>
</dbReference>
<dbReference type="InterPro" id="IPR019659">
    <property type="entry name" value="DUF2514"/>
</dbReference>
<protein>
    <recommendedName>
        <fullName evidence="4">DUF2514 family protein</fullName>
    </recommendedName>
</protein>
<dbReference type="AlphaFoldDB" id="D5FW93"/>
<dbReference type="EMBL" id="FJ865409">
    <property type="protein sequence ID" value="ACZ05621.1"/>
    <property type="molecule type" value="Genomic_DNA"/>
</dbReference>
<feature type="coiled-coil region" evidence="1">
    <location>
        <begin position="53"/>
        <end position="108"/>
    </location>
</feature>
<keyword evidence="1" id="KW-0175">Coiled coil</keyword>
<evidence type="ECO:0000313" key="3">
    <source>
        <dbReference type="EMBL" id="ACZ05621.1"/>
    </source>
</evidence>
<keyword evidence="2" id="KW-0472">Membrane</keyword>
<organism evidence="3">
    <name type="scientific">Serratia proteamaculans</name>
    <dbReference type="NCBI Taxonomy" id="28151"/>
    <lineage>
        <taxon>Bacteria</taxon>
        <taxon>Pseudomonadati</taxon>
        <taxon>Pseudomonadota</taxon>
        <taxon>Gammaproteobacteria</taxon>
        <taxon>Enterobacterales</taxon>
        <taxon>Yersiniaceae</taxon>
        <taxon>Serratia</taxon>
    </lineage>
</organism>
<dbReference type="Pfam" id="PF10721">
    <property type="entry name" value="DUF2514"/>
    <property type="match status" value="1"/>
</dbReference>
<keyword evidence="2" id="KW-1133">Transmembrane helix</keyword>
<name>D5FW93_SERPR</name>